<dbReference type="SMART" id="SM00387">
    <property type="entry name" value="HATPase_c"/>
    <property type="match status" value="1"/>
</dbReference>
<comment type="caution">
    <text evidence="7">The sequence shown here is derived from an EMBL/GenBank/DDBJ whole genome shotgun (WGS) entry which is preliminary data.</text>
</comment>
<reference evidence="7 8" key="1">
    <citation type="submission" date="2020-04" db="EMBL/GenBank/DDBJ databases">
        <title>Whole-genome sequencing of Vibrio spp. from China reveals different genetic environments of blaCTX-M-14 among diverse lineages.</title>
        <authorList>
            <person name="Zheng Z."/>
            <person name="Ye L."/>
            <person name="Chen S."/>
        </authorList>
    </citation>
    <scope>NUCLEOTIDE SEQUENCE [LARGE SCALE GENOMIC DNA]</scope>
    <source>
        <strain evidence="7 8">Vb0574</strain>
    </source>
</reference>
<dbReference type="GO" id="GO:0000160">
    <property type="term" value="P:phosphorelay signal transduction system"/>
    <property type="evidence" value="ECO:0007669"/>
    <property type="project" value="UniProtKB-KW"/>
</dbReference>
<evidence type="ECO:0000256" key="1">
    <source>
        <dbReference type="ARBA" id="ARBA00000085"/>
    </source>
</evidence>
<comment type="catalytic activity">
    <reaction evidence="1">
        <text>ATP + protein L-histidine = ADP + protein N-phospho-L-histidine.</text>
        <dbReference type="EC" id="2.7.13.3"/>
    </reaction>
</comment>
<dbReference type="EC" id="2.7.13.3" evidence="2"/>
<dbReference type="EMBL" id="JABCLD010001626">
    <property type="protein sequence ID" value="NMU26936.1"/>
    <property type="molecule type" value="Genomic_DNA"/>
</dbReference>
<dbReference type="PROSITE" id="PS50109">
    <property type="entry name" value="HIS_KIN"/>
    <property type="match status" value="1"/>
</dbReference>
<evidence type="ECO:0000313" key="7">
    <source>
        <dbReference type="EMBL" id="NMU26936.1"/>
    </source>
</evidence>
<feature type="domain" description="Histidine kinase" evidence="6">
    <location>
        <begin position="1"/>
        <end position="76"/>
    </location>
</feature>
<keyword evidence="4" id="KW-0418">Kinase</keyword>
<protein>
    <recommendedName>
        <fullName evidence="2">histidine kinase</fullName>
        <ecNumber evidence="2">2.7.13.3</ecNumber>
    </recommendedName>
</protein>
<dbReference type="Gene3D" id="3.30.565.10">
    <property type="entry name" value="Histidine kinase-like ATPase, C-terminal domain"/>
    <property type="match status" value="1"/>
</dbReference>
<evidence type="ECO:0000256" key="4">
    <source>
        <dbReference type="ARBA" id="ARBA00022777"/>
    </source>
</evidence>
<dbReference type="PRINTS" id="PR00344">
    <property type="entry name" value="BCTRLSENSOR"/>
</dbReference>
<dbReference type="InterPro" id="IPR005467">
    <property type="entry name" value="His_kinase_dom"/>
</dbReference>
<evidence type="ECO:0000256" key="5">
    <source>
        <dbReference type="ARBA" id="ARBA00023012"/>
    </source>
</evidence>
<accession>A0A7Y0S5U3</accession>
<dbReference type="PANTHER" id="PTHR43711:SF26">
    <property type="entry name" value="SENSOR HISTIDINE KINASE RCSC"/>
    <property type="match status" value="1"/>
</dbReference>
<evidence type="ECO:0000313" key="8">
    <source>
        <dbReference type="Proteomes" id="UP000555836"/>
    </source>
</evidence>
<proteinExistence type="predicted"/>
<dbReference type="SUPFAM" id="SSF55874">
    <property type="entry name" value="ATPase domain of HSP90 chaperone/DNA topoisomerase II/histidine kinase"/>
    <property type="match status" value="1"/>
</dbReference>
<dbReference type="InterPro" id="IPR003594">
    <property type="entry name" value="HATPase_dom"/>
</dbReference>
<dbReference type="InterPro" id="IPR004358">
    <property type="entry name" value="Sig_transdc_His_kin-like_C"/>
</dbReference>
<dbReference type="InterPro" id="IPR036890">
    <property type="entry name" value="HATPase_C_sf"/>
</dbReference>
<evidence type="ECO:0000259" key="6">
    <source>
        <dbReference type="PROSITE" id="PS50109"/>
    </source>
</evidence>
<organism evidence="7 8">
    <name type="scientific">Vibrio parahaemolyticus</name>
    <dbReference type="NCBI Taxonomy" id="670"/>
    <lineage>
        <taxon>Bacteria</taxon>
        <taxon>Pseudomonadati</taxon>
        <taxon>Pseudomonadota</taxon>
        <taxon>Gammaproteobacteria</taxon>
        <taxon>Vibrionales</taxon>
        <taxon>Vibrionaceae</taxon>
        <taxon>Vibrio</taxon>
    </lineage>
</organism>
<dbReference type="InterPro" id="IPR050736">
    <property type="entry name" value="Sensor_HK_Regulatory"/>
</dbReference>
<feature type="non-terminal residue" evidence="7">
    <location>
        <position position="1"/>
    </location>
</feature>
<evidence type="ECO:0000256" key="2">
    <source>
        <dbReference type="ARBA" id="ARBA00012438"/>
    </source>
</evidence>
<name>A0A7Y0S5U3_VIBPH</name>
<evidence type="ECO:0000256" key="3">
    <source>
        <dbReference type="ARBA" id="ARBA00022679"/>
    </source>
</evidence>
<dbReference type="Proteomes" id="UP000555836">
    <property type="component" value="Unassembled WGS sequence"/>
</dbReference>
<keyword evidence="5" id="KW-0902">Two-component regulatory system</keyword>
<keyword evidence="3" id="KW-0808">Transferase</keyword>
<sequence>VKFTNEGHVLVRTELDESNQLLVMRVSDTGIGIAPDKHEHIFNSFEQADSSTTRRFGGTGLGLAIVKKLTDLMGGH</sequence>
<dbReference type="GO" id="GO:0004673">
    <property type="term" value="F:protein histidine kinase activity"/>
    <property type="evidence" value="ECO:0007669"/>
    <property type="project" value="UniProtKB-EC"/>
</dbReference>
<dbReference type="PANTHER" id="PTHR43711">
    <property type="entry name" value="TWO-COMPONENT HISTIDINE KINASE"/>
    <property type="match status" value="1"/>
</dbReference>
<dbReference type="Pfam" id="PF02518">
    <property type="entry name" value="HATPase_c"/>
    <property type="match status" value="1"/>
</dbReference>
<feature type="non-terminal residue" evidence="7">
    <location>
        <position position="76"/>
    </location>
</feature>
<gene>
    <name evidence="7" type="ORF">HKB21_15065</name>
</gene>
<dbReference type="AlphaFoldDB" id="A0A7Y0S5U3"/>